<protein>
    <submittedName>
        <fullName evidence="2">Uncharacterized protein</fullName>
    </submittedName>
</protein>
<dbReference type="EMBL" id="CP003360">
    <property type="protein sequence ID" value="AFM25637.1"/>
    <property type="molecule type" value="Genomic_DNA"/>
</dbReference>
<feature type="compositionally biased region" description="Basic and acidic residues" evidence="1">
    <location>
        <begin position="73"/>
        <end position="85"/>
    </location>
</feature>
<feature type="compositionally biased region" description="Polar residues" evidence="1">
    <location>
        <begin position="188"/>
        <end position="197"/>
    </location>
</feature>
<feature type="region of interest" description="Disordered" evidence="1">
    <location>
        <begin position="73"/>
        <end position="126"/>
    </location>
</feature>
<sequence>MKKKKTVSASLVVHDIQIGISNAELMQKYQLSERELKKVFDKLFDLGRISQQVLDERKSGGVETPILLTHAELHQDGNPDPEHPVTPEISDPVNASHSVEPAAHQSKPEEQENLDHETLQSIQHPGQRESFARRFMGLAKRVAVIAIVFSLVGAMSGSNAKNDGANVSSGSWLNDLYQSIRSHPFLESSPTMKTQDISEPEREEPLDYPVQRVRKDATAKEILETMIKLEVLLEDAKPSDYCTTTEYFLRSSSPNIRLALKNFLYEEYGCGIPIEDMETVRHIVNDVVKHRLALQKSSSLATATGESQDESLKPANLPSRSEKWLQGEAFLERLSLLNKDTPTCTNAVKGLFQFVNATIDEAVHERDRYEARSFKDAASQIER</sequence>
<feature type="compositionally biased region" description="Basic and acidic residues" evidence="1">
    <location>
        <begin position="106"/>
        <end position="118"/>
    </location>
</feature>
<feature type="region of interest" description="Disordered" evidence="1">
    <location>
        <begin position="184"/>
        <end position="204"/>
    </location>
</feature>
<organism evidence="2 3">
    <name type="scientific">Desulfomonile tiedjei (strain ATCC 49306 / DSM 6799 / DCB-1)</name>
    <dbReference type="NCBI Taxonomy" id="706587"/>
    <lineage>
        <taxon>Bacteria</taxon>
        <taxon>Pseudomonadati</taxon>
        <taxon>Thermodesulfobacteriota</taxon>
        <taxon>Desulfomonilia</taxon>
        <taxon>Desulfomonilales</taxon>
        <taxon>Desulfomonilaceae</taxon>
        <taxon>Desulfomonile</taxon>
    </lineage>
</organism>
<dbReference type="Proteomes" id="UP000006055">
    <property type="component" value="Chromosome"/>
</dbReference>
<dbReference type="AlphaFoldDB" id="I4C7U6"/>
<name>I4C7U6_DESTA</name>
<keyword evidence="3" id="KW-1185">Reference proteome</keyword>
<dbReference type="KEGG" id="dti:Desti_2968"/>
<proteinExistence type="predicted"/>
<dbReference type="RefSeq" id="WP_014810774.1">
    <property type="nucleotide sequence ID" value="NC_018025.1"/>
</dbReference>
<feature type="region of interest" description="Disordered" evidence="1">
    <location>
        <begin position="299"/>
        <end position="318"/>
    </location>
</feature>
<dbReference type="HOGENOM" id="CLU_721067_0_0_7"/>
<reference evidence="3" key="1">
    <citation type="submission" date="2012-06" db="EMBL/GenBank/DDBJ databases">
        <title>Complete sequence of chromosome of Desulfomonile tiedjei DSM 6799.</title>
        <authorList>
            <person name="Lucas S."/>
            <person name="Copeland A."/>
            <person name="Lapidus A."/>
            <person name="Glavina del Rio T."/>
            <person name="Dalin E."/>
            <person name="Tice H."/>
            <person name="Bruce D."/>
            <person name="Goodwin L."/>
            <person name="Pitluck S."/>
            <person name="Peters L."/>
            <person name="Ovchinnikova G."/>
            <person name="Zeytun A."/>
            <person name="Lu M."/>
            <person name="Kyrpides N."/>
            <person name="Mavromatis K."/>
            <person name="Ivanova N."/>
            <person name="Brettin T."/>
            <person name="Detter J.C."/>
            <person name="Han C."/>
            <person name="Larimer F."/>
            <person name="Land M."/>
            <person name="Hauser L."/>
            <person name="Markowitz V."/>
            <person name="Cheng J.-F."/>
            <person name="Hugenholtz P."/>
            <person name="Woyke T."/>
            <person name="Wu D."/>
            <person name="Spring S."/>
            <person name="Schroeder M."/>
            <person name="Brambilla E."/>
            <person name="Klenk H.-P."/>
            <person name="Eisen J.A."/>
        </authorList>
    </citation>
    <scope>NUCLEOTIDE SEQUENCE [LARGE SCALE GENOMIC DNA]</scope>
    <source>
        <strain evidence="3">ATCC 49306 / DSM 6799 / DCB-1</strain>
    </source>
</reference>
<evidence type="ECO:0000256" key="1">
    <source>
        <dbReference type="SAM" id="MobiDB-lite"/>
    </source>
</evidence>
<accession>I4C7U6</accession>
<evidence type="ECO:0000313" key="2">
    <source>
        <dbReference type="EMBL" id="AFM25637.1"/>
    </source>
</evidence>
<gene>
    <name evidence="2" type="ordered locus">Desti_2968</name>
</gene>
<evidence type="ECO:0000313" key="3">
    <source>
        <dbReference type="Proteomes" id="UP000006055"/>
    </source>
</evidence>